<reference evidence="5" key="1">
    <citation type="journal article" date="2023" name="Arch. Microbiol.">
        <title>Desulfoferula mesophilus gen. nov. sp. nov., a mesophilic sulfate-reducing bacterium isolated from a brackish lake sediment.</title>
        <authorList>
            <person name="Watanabe T."/>
            <person name="Yabe T."/>
            <person name="Tsuji J.M."/>
            <person name="Fukui M."/>
        </authorList>
    </citation>
    <scope>NUCLEOTIDE SEQUENCE [LARGE SCALE GENOMIC DNA]</scope>
    <source>
        <strain evidence="5">12FAK</strain>
    </source>
</reference>
<dbReference type="GO" id="GO:0016491">
    <property type="term" value="F:oxidoreductase activity"/>
    <property type="evidence" value="ECO:0007669"/>
    <property type="project" value="UniProtKB-KW"/>
</dbReference>
<organism evidence="4 5">
    <name type="scientific">Desulfoferula mesophila</name>
    <dbReference type="NCBI Taxonomy" id="3058419"/>
    <lineage>
        <taxon>Bacteria</taxon>
        <taxon>Pseudomonadati</taxon>
        <taxon>Thermodesulfobacteriota</taxon>
        <taxon>Desulfarculia</taxon>
        <taxon>Desulfarculales</taxon>
        <taxon>Desulfarculaceae</taxon>
        <taxon>Desulfoferula</taxon>
    </lineage>
</organism>
<dbReference type="NCBIfam" id="NF006412">
    <property type="entry name" value="PRK08659.1"/>
    <property type="match status" value="1"/>
</dbReference>
<dbReference type="InterPro" id="IPR052368">
    <property type="entry name" value="2-oxoacid_oxidoreductase"/>
</dbReference>
<dbReference type="PANTHER" id="PTHR43088">
    <property type="entry name" value="SUBUNIT OF PYRUVATE:FLAVODOXIN OXIDOREDUCTASE-RELATED"/>
    <property type="match status" value="1"/>
</dbReference>
<dbReference type="Pfam" id="PF17147">
    <property type="entry name" value="PFOR_II"/>
    <property type="match status" value="1"/>
</dbReference>
<dbReference type="InterPro" id="IPR033412">
    <property type="entry name" value="PFOR_II"/>
</dbReference>
<dbReference type="RefSeq" id="WP_338599122.1">
    <property type="nucleotide sequence ID" value="NZ_AP028679.1"/>
</dbReference>
<accession>A0AAU9F3B7</accession>
<dbReference type="KEGG" id="dmp:FAK_21980"/>
<evidence type="ECO:0000256" key="1">
    <source>
        <dbReference type="ARBA" id="ARBA00023002"/>
    </source>
</evidence>
<dbReference type="Gene3D" id="3.40.50.920">
    <property type="match status" value="1"/>
</dbReference>
<dbReference type="SUPFAM" id="SSF52518">
    <property type="entry name" value="Thiamin diphosphate-binding fold (THDP-binding)"/>
    <property type="match status" value="1"/>
</dbReference>
<feature type="domain" description="Pyruvate:ferredoxin oxidoreductase core" evidence="3">
    <location>
        <begin position="275"/>
        <end position="369"/>
    </location>
</feature>
<dbReference type="InterPro" id="IPR009014">
    <property type="entry name" value="Transketo_C/PFOR_II"/>
</dbReference>
<dbReference type="PANTHER" id="PTHR43088:SF1">
    <property type="entry name" value="SUBUNIT OF PYRUVATE:FLAVODOXIN OXIDOREDUCTASE"/>
    <property type="match status" value="1"/>
</dbReference>
<dbReference type="InterPro" id="IPR029061">
    <property type="entry name" value="THDP-binding"/>
</dbReference>
<dbReference type="SUPFAM" id="SSF52922">
    <property type="entry name" value="TK C-terminal domain-like"/>
    <property type="match status" value="1"/>
</dbReference>
<evidence type="ECO:0000259" key="3">
    <source>
        <dbReference type="Pfam" id="PF17147"/>
    </source>
</evidence>
<protein>
    <submittedName>
        <fullName evidence="4">2-oxoglutarate ferredoxin oxidoreductase subunit alpha</fullName>
    </submittedName>
</protein>
<dbReference type="Gene3D" id="3.40.50.970">
    <property type="match status" value="1"/>
</dbReference>
<dbReference type="CDD" id="cd07034">
    <property type="entry name" value="TPP_PYR_PFOR_IOR-alpha_like"/>
    <property type="match status" value="1"/>
</dbReference>
<evidence type="ECO:0000313" key="4">
    <source>
        <dbReference type="EMBL" id="BEQ15132.1"/>
    </source>
</evidence>
<feature type="domain" description="Pyruvate flavodoxin/ferredoxin oxidoreductase pyrimidine binding" evidence="2">
    <location>
        <begin position="17"/>
        <end position="243"/>
    </location>
</feature>
<dbReference type="EMBL" id="AP028679">
    <property type="protein sequence ID" value="BEQ15132.1"/>
    <property type="molecule type" value="Genomic_DNA"/>
</dbReference>
<proteinExistence type="predicted"/>
<evidence type="ECO:0000313" key="5">
    <source>
        <dbReference type="Proteomes" id="UP001366166"/>
    </source>
</evidence>
<dbReference type="Pfam" id="PF01855">
    <property type="entry name" value="POR_N"/>
    <property type="match status" value="1"/>
</dbReference>
<dbReference type="InterPro" id="IPR002880">
    <property type="entry name" value="Pyrv_Fd/Flavodoxin_OxRdtase_N"/>
</dbReference>
<dbReference type="Proteomes" id="UP001366166">
    <property type="component" value="Chromosome"/>
</dbReference>
<name>A0AAU9F3B7_9BACT</name>
<evidence type="ECO:0000259" key="2">
    <source>
        <dbReference type="Pfam" id="PF01855"/>
    </source>
</evidence>
<gene>
    <name evidence="4" type="ORF">FAK_21980</name>
</gene>
<sequence length="375" mass="39956">MALTVEIVQGNEACVKGALAAGCRFFAGYPITPATEIAELMALRLPEHNGAFVQMEDELGSINAVVGAAWGGMKACTATTGPGFSLMQEGIGYAAMTETPCVIIDVQRGGPATGQPTMPSQQDVMQAKYGSHGDYEIIALCPSSVQESFELTVKAFNLAERFRVPVIVLSDEIVGHTREKLRIPAEVEAIPRTPPAAPPDEYKMYRPGPDGLLDGMPSVGQGYNILVESQAHGEDGNRKGNDIATSAKVIEHLCSKITGHAQELTDIVTLECDEAEVLVVAYGSVVRSAKNAVRQARAQGIKAGLVQLRILWPFPDEALVGLASGVRKVLVPEMNVGKISREVQRVLGKYCEVISLPALGGELHTPTKILKQLGS</sequence>
<keyword evidence="1" id="KW-0560">Oxidoreductase</keyword>
<dbReference type="AlphaFoldDB" id="A0AAU9F3B7"/>
<keyword evidence="5" id="KW-1185">Reference proteome</keyword>
<dbReference type="FunFam" id="3.40.50.970:FF:000022">
    <property type="entry name" value="2-oxoglutarate ferredoxin oxidoreductase alpha subunit"/>
    <property type="match status" value="1"/>
</dbReference>